<evidence type="ECO:0000313" key="3">
    <source>
        <dbReference type="Proteomes" id="UP000198914"/>
    </source>
</evidence>
<keyword evidence="3" id="KW-1185">Reference proteome</keyword>
<dbReference type="Proteomes" id="UP000198914">
    <property type="component" value="Unassembled WGS sequence"/>
</dbReference>
<reference evidence="3" key="1">
    <citation type="submission" date="2016-10" db="EMBL/GenBank/DDBJ databases">
        <authorList>
            <person name="Varghese N."/>
            <person name="Submissions S."/>
        </authorList>
    </citation>
    <scope>NUCLEOTIDE SEQUENCE [LARGE SCALE GENOMIC DNA]</scope>
    <source>
        <strain evidence="3">DSM 100420</strain>
    </source>
</reference>
<keyword evidence="1" id="KW-0472">Membrane</keyword>
<sequence length="188" mass="20631">MGRLRMSTSLDVLRFETPASAQSGPWCSMLEGSDPALSGLSPNSPAPYCSIRFRSNGADCSNPICAMSGPGLHTWKLIPIIDGDTFNPVQHRARALEDFWLKPLGLQFEKLHPFYRVGVHIAVEGHGLDLQHAVVGGGLNRASNCISQVVRRVHFWRDLQSAFAIVTSFLATAVMTTLWGFPAARRRS</sequence>
<dbReference type="AlphaFoldDB" id="A0A1H3TW47"/>
<feature type="non-terminal residue" evidence="2">
    <location>
        <position position="188"/>
    </location>
</feature>
<organism evidence="2 3">
    <name type="scientific">Jannaschia faecimaris</name>
    <dbReference type="NCBI Taxonomy" id="1244108"/>
    <lineage>
        <taxon>Bacteria</taxon>
        <taxon>Pseudomonadati</taxon>
        <taxon>Pseudomonadota</taxon>
        <taxon>Alphaproteobacteria</taxon>
        <taxon>Rhodobacterales</taxon>
        <taxon>Roseobacteraceae</taxon>
        <taxon>Jannaschia</taxon>
    </lineage>
</organism>
<evidence type="ECO:0000313" key="2">
    <source>
        <dbReference type="EMBL" id="SDZ53991.1"/>
    </source>
</evidence>
<protein>
    <submittedName>
        <fullName evidence="2">Uncharacterized protein</fullName>
    </submittedName>
</protein>
<feature type="transmembrane region" description="Helical" evidence="1">
    <location>
        <begin position="161"/>
        <end position="181"/>
    </location>
</feature>
<proteinExistence type="predicted"/>
<accession>A0A1H3TW47</accession>
<keyword evidence="1" id="KW-1133">Transmembrane helix</keyword>
<keyword evidence="1" id="KW-0812">Transmembrane</keyword>
<dbReference type="EMBL" id="FNPX01000020">
    <property type="protein sequence ID" value="SDZ53991.1"/>
    <property type="molecule type" value="Genomic_DNA"/>
</dbReference>
<gene>
    <name evidence="2" type="ORF">SAMN05444004_1201</name>
</gene>
<evidence type="ECO:0000256" key="1">
    <source>
        <dbReference type="SAM" id="Phobius"/>
    </source>
</evidence>
<name>A0A1H3TW47_9RHOB</name>